<reference evidence="1 2" key="1">
    <citation type="submission" date="2024-04" db="EMBL/GenBank/DDBJ databases">
        <authorList>
            <person name="Rising A."/>
            <person name="Reimegard J."/>
            <person name="Sonavane S."/>
            <person name="Akerstrom W."/>
            <person name="Nylinder S."/>
            <person name="Hedman E."/>
            <person name="Kallberg Y."/>
        </authorList>
    </citation>
    <scope>NUCLEOTIDE SEQUENCE [LARGE SCALE GENOMIC DNA]</scope>
</reference>
<gene>
    <name evidence="1" type="ORF">LARSCL_LOCUS184</name>
</gene>
<sequence>MLYTLWISGICVGYQEKWGLERIKKILQMKTNSTSRNAFRICNNSLGERFETRNS</sequence>
<dbReference type="EMBL" id="CAXIEN010000001">
    <property type="protein sequence ID" value="CAL1261063.1"/>
    <property type="molecule type" value="Genomic_DNA"/>
</dbReference>
<evidence type="ECO:0000313" key="1">
    <source>
        <dbReference type="EMBL" id="CAL1261063.1"/>
    </source>
</evidence>
<keyword evidence="2" id="KW-1185">Reference proteome</keyword>
<comment type="caution">
    <text evidence="1">The sequence shown here is derived from an EMBL/GenBank/DDBJ whole genome shotgun (WGS) entry which is preliminary data.</text>
</comment>
<dbReference type="AlphaFoldDB" id="A0AAV1YTA8"/>
<evidence type="ECO:0000313" key="2">
    <source>
        <dbReference type="Proteomes" id="UP001497382"/>
    </source>
</evidence>
<accession>A0AAV1YTA8</accession>
<organism evidence="1 2">
    <name type="scientific">Larinioides sclopetarius</name>
    <dbReference type="NCBI Taxonomy" id="280406"/>
    <lineage>
        <taxon>Eukaryota</taxon>
        <taxon>Metazoa</taxon>
        <taxon>Ecdysozoa</taxon>
        <taxon>Arthropoda</taxon>
        <taxon>Chelicerata</taxon>
        <taxon>Arachnida</taxon>
        <taxon>Araneae</taxon>
        <taxon>Araneomorphae</taxon>
        <taxon>Entelegynae</taxon>
        <taxon>Araneoidea</taxon>
        <taxon>Araneidae</taxon>
        <taxon>Larinioides</taxon>
    </lineage>
</organism>
<protein>
    <submittedName>
        <fullName evidence="1">Uncharacterized protein</fullName>
    </submittedName>
</protein>
<dbReference type="Proteomes" id="UP001497382">
    <property type="component" value="Unassembled WGS sequence"/>
</dbReference>
<proteinExistence type="predicted"/>
<name>A0AAV1YTA8_9ARAC</name>